<dbReference type="InterPro" id="IPR039417">
    <property type="entry name" value="Peptidase_C1A_papain-like"/>
</dbReference>
<keyword evidence="8" id="KW-1185">Reference proteome</keyword>
<protein>
    <recommendedName>
        <fullName evidence="6">Peptidase C1A papain C-terminal domain-containing protein</fullName>
    </recommendedName>
</protein>
<dbReference type="PROSITE" id="PS00639">
    <property type="entry name" value="THIOL_PROTEASE_HIS"/>
    <property type="match status" value="1"/>
</dbReference>
<proteinExistence type="inferred from homology"/>
<sequence>MVVEIVEVWSRSSSVLEIQIELESCWAFSVIAVVEGITKIVTGKLWSLSEQQLVDCAESYLNLGCKTGWMTKAYDYIIQNNGITSQYNYPYTGYQGRCNLYLANQRVATIDSYEHVPNYNENALKKAVAHQPVSVAIEASGKAVQLYTSGIFYGPCGQAINHAVVVIGYGTENGQDYWLVRNSWGTNWGEQGYMKLQRNVAQPAGRCGIAMMATYPVKYNRKSSKPYWAYEVDAEMVAVA</sequence>
<dbReference type="InterPro" id="IPR038765">
    <property type="entry name" value="Papain-like_cys_pep_sf"/>
</dbReference>
<dbReference type="SMART" id="SM00645">
    <property type="entry name" value="Pept_C1"/>
    <property type="match status" value="1"/>
</dbReference>
<evidence type="ECO:0000313" key="8">
    <source>
        <dbReference type="Proteomes" id="UP001187192"/>
    </source>
</evidence>
<evidence type="ECO:0000256" key="2">
    <source>
        <dbReference type="ARBA" id="ARBA00022670"/>
    </source>
</evidence>
<gene>
    <name evidence="7" type="ORF">TIFTF001_043674</name>
</gene>
<keyword evidence="5" id="KW-1015">Disulfide bond</keyword>
<dbReference type="InterPro" id="IPR025660">
    <property type="entry name" value="Pept_his_AS"/>
</dbReference>
<evidence type="ECO:0000256" key="4">
    <source>
        <dbReference type="ARBA" id="ARBA00022807"/>
    </source>
</evidence>
<evidence type="ECO:0000256" key="5">
    <source>
        <dbReference type="ARBA" id="ARBA00023157"/>
    </source>
</evidence>
<dbReference type="InterPro" id="IPR025661">
    <property type="entry name" value="Pept_asp_AS"/>
</dbReference>
<dbReference type="SUPFAM" id="SSF54001">
    <property type="entry name" value="Cysteine proteinases"/>
    <property type="match status" value="1"/>
</dbReference>
<dbReference type="PANTHER" id="PTHR12411">
    <property type="entry name" value="CYSTEINE PROTEASE FAMILY C1-RELATED"/>
    <property type="match status" value="1"/>
</dbReference>
<dbReference type="EMBL" id="BTGU01002910">
    <property type="protein sequence ID" value="GMN23371.1"/>
    <property type="molecule type" value="Genomic_DNA"/>
</dbReference>
<reference evidence="7" key="1">
    <citation type="submission" date="2023-07" db="EMBL/GenBank/DDBJ databases">
        <title>draft genome sequence of fig (Ficus carica).</title>
        <authorList>
            <person name="Takahashi T."/>
            <person name="Nishimura K."/>
        </authorList>
    </citation>
    <scope>NUCLEOTIDE SEQUENCE</scope>
</reference>
<comment type="caution">
    <text evidence="7">The sequence shown here is derived from an EMBL/GenBank/DDBJ whole genome shotgun (WGS) entry which is preliminary data.</text>
</comment>
<dbReference type="AlphaFoldDB" id="A0AA87Z841"/>
<keyword evidence="2" id="KW-0645">Protease</keyword>
<dbReference type="Gene3D" id="3.90.70.10">
    <property type="entry name" value="Cysteine proteinases"/>
    <property type="match status" value="1"/>
</dbReference>
<name>A0AA87Z841_FICCA</name>
<accession>A0AA87Z841</accession>
<dbReference type="GO" id="GO:0008234">
    <property type="term" value="F:cysteine-type peptidase activity"/>
    <property type="evidence" value="ECO:0007669"/>
    <property type="project" value="UniProtKB-KW"/>
</dbReference>
<comment type="similarity">
    <text evidence="1">Belongs to the peptidase C1 family.</text>
</comment>
<dbReference type="PROSITE" id="PS00640">
    <property type="entry name" value="THIOL_PROTEASE_ASN"/>
    <property type="match status" value="1"/>
</dbReference>
<keyword evidence="4" id="KW-0788">Thiol protease</keyword>
<evidence type="ECO:0000256" key="3">
    <source>
        <dbReference type="ARBA" id="ARBA00022801"/>
    </source>
</evidence>
<evidence type="ECO:0000313" key="7">
    <source>
        <dbReference type="EMBL" id="GMN23371.1"/>
    </source>
</evidence>
<dbReference type="GO" id="GO:0006508">
    <property type="term" value="P:proteolysis"/>
    <property type="evidence" value="ECO:0007669"/>
    <property type="project" value="UniProtKB-KW"/>
</dbReference>
<dbReference type="PROSITE" id="PS00139">
    <property type="entry name" value="THIOL_PROTEASE_CYS"/>
    <property type="match status" value="1"/>
</dbReference>
<dbReference type="InterPro" id="IPR000169">
    <property type="entry name" value="Pept_cys_AS"/>
</dbReference>
<dbReference type="Pfam" id="PF00112">
    <property type="entry name" value="Peptidase_C1"/>
    <property type="match status" value="1"/>
</dbReference>
<feature type="domain" description="Peptidase C1A papain C-terminal" evidence="6">
    <location>
        <begin position="4"/>
        <end position="217"/>
    </location>
</feature>
<dbReference type="Proteomes" id="UP001187192">
    <property type="component" value="Unassembled WGS sequence"/>
</dbReference>
<dbReference type="CDD" id="cd02248">
    <property type="entry name" value="Peptidase_C1A"/>
    <property type="match status" value="1"/>
</dbReference>
<dbReference type="InterPro" id="IPR000668">
    <property type="entry name" value="Peptidase_C1A_C"/>
</dbReference>
<organism evidence="7 8">
    <name type="scientific">Ficus carica</name>
    <name type="common">Common fig</name>
    <dbReference type="NCBI Taxonomy" id="3494"/>
    <lineage>
        <taxon>Eukaryota</taxon>
        <taxon>Viridiplantae</taxon>
        <taxon>Streptophyta</taxon>
        <taxon>Embryophyta</taxon>
        <taxon>Tracheophyta</taxon>
        <taxon>Spermatophyta</taxon>
        <taxon>Magnoliopsida</taxon>
        <taxon>eudicotyledons</taxon>
        <taxon>Gunneridae</taxon>
        <taxon>Pentapetalae</taxon>
        <taxon>rosids</taxon>
        <taxon>fabids</taxon>
        <taxon>Rosales</taxon>
        <taxon>Moraceae</taxon>
        <taxon>Ficeae</taxon>
        <taxon>Ficus</taxon>
    </lineage>
</organism>
<dbReference type="InterPro" id="IPR013128">
    <property type="entry name" value="Peptidase_C1A"/>
</dbReference>
<keyword evidence="3" id="KW-0378">Hydrolase</keyword>
<evidence type="ECO:0000259" key="6">
    <source>
        <dbReference type="SMART" id="SM00645"/>
    </source>
</evidence>
<dbReference type="PRINTS" id="PR00705">
    <property type="entry name" value="PAPAIN"/>
</dbReference>
<evidence type="ECO:0000256" key="1">
    <source>
        <dbReference type="ARBA" id="ARBA00008455"/>
    </source>
</evidence>